<evidence type="ECO:0000256" key="1">
    <source>
        <dbReference type="ARBA" id="ARBA00022602"/>
    </source>
</evidence>
<dbReference type="EMBL" id="JBEGCI010000016">
    <property type="protein sequence ID" value="MEQ6890127.1"/>
    <property type="molecule type" value="Genomic_DNA"/>
</dbReference>
<evidence type="ECO:0000313" key="8">
    <source>
        <dbReference type="Proteomes" id="UP001472978"/>
    </source>
</evidence>
<dbReference type="RefSeq" id="WP_349759616.1">
    <property type="nucleotide sequence ID" value="NZ_JBEGCI010000016.1"/>
</dbReference>
<evidence type="ECO:0000256" key="4">
    <source>
        <dbReference type="ARBA" id="ARBA00022679"/>
    </source>
</evidence>
<feature type="binding site" evidence="5">
    <location>
        <position position="50"/>
    </location>
    <ligand>
        <name>FMN</name>
        <dbReference type="ChEBI" id="CHEBI:58210"/>
    </ligand>
</feature>
<keyword evidence="3 5" id="KW-0288">FMN</keyword>
<dbReference type="InterPro" id="IPR003382">
    <property type="entry name" value="Flavoprotein"/>
</dbReference>
<keyword evidence="1 5" id="KW-0637">Prenyltransferase</keyword>
<dbReference type="EC" id="2.5.1.129" evidence="5"/>
<comment type="caution">
    <text evidence="5">Lacks conserved residue(s) required for the propagation of feature annotation.</text>
</comment>
<reference evidence="7 8" key="1">
    <citation type="submission" date="2024-05" db="EMBL/GenBank/DDBJ databases">
        <title>Halomonas sp. CS7 16S ribosomal RNA gene Genome sequencing and assembly.</title>
        <authorList>
            <person name="Yook S."/>
        </authorList>
    </citation>
    <scope>NUCLEOTIDE SEQUENCE [LARGE SCALE GENOMIC DNA]</scope>
    <source>
        <strain evidence="7 8">CS7</strain>
    </source>
</reference>
<comment type="catalytic activity">
    <reaction evidence="5">
        <text>dimethylallyl phosphate + FMNH2 = prenylated FMNH2 + phosphate</text>
        <dbReference type="Rhea" id="RHEA:37743"/>
        <dbReference type="ChEBI" id="CHEBI:43474"/>
        <dbReference type="ChEBI" id="CHEBI:57618"/>
        <dbReference type="ChEBI" id="CHEBI:87467"/>
        <dbReference type="ChEBI" id="CHEBI:88052"/>
        <dbReference type="EC" id="2.5.1.129"/>
    </reaction>
</comment>
<keyword evidence="2 5" id="KW-0285">Flavoprotein</keyword>
<evidence type="ECO:0000259" key="6">
    <source>
        <dbReference type="Pfam" id="PF02441"/>
    </source>
</evidence>
<gene>
    <name evidence="5" type="primary">ubiX</name>
    <name evidence="7" type="ORF">ABE957_15760</name>
</gene>
<dbReference type="PANTHER" id="PTHR43374">
    <property type="entry name" value="FLAVIN PRENYLTRANSFERASE"/>
    <property type="match status" value="1"/>
</dbReference>
<feature type="binding site" evidence="5">
    <location>
        <begin position="115"/>
        <end position="118"/>
    </location>
    <ligand>
        <name>FMN</name>
        <dbReference type="ChEBI" id="CHEBI:58210"/>
    </ligand>
</feature>
<dbReference type="PANTHER" id="PTHR43374:SF1">
    <property type="entry name" value="FLAVIN PRENYLTRANSFERASE PAD1, MITOCHONDRIAL"/>
    <property type="match status" value="1"/>
</dbReference>
<evidence type="ECO:0000313" key="7">
    <source>
        <dbReference type="EMBL" id="MEQ6890127.1"/>
    </source>
</evidence>
<dbReference type="InterPro" id="IPR004507">
    <property type="entry name" value="UbiX-like"/>
</dbReference>
<dbReference type="InterPro" id="IPR036551">
    <property type="entry name" value="Flavin_trans-like"/>
</dbReference>
<dbReference type="Proteomes" id="UP001472978">
    <property type="component" value="Unassembled WGS sequence"/>
</dbReference>
<proteinExistence type="inferred from homology"/>
<comment type="caution">
    <text evidence="7">The sequence shown here is derived from an EMBL/GenBank/DDBJ whole genome shotgun (WGS) entry which is preliminary data.</text>
</comment>
<evidence type="ECO:0000256" key="5">
    <source>
        <dbReference type="HAMAP-Rule" id="MF_01984"/>
    </source>
</evidence>
<evidence type="ECO:0000256" key="2">
    <source>
        <dbReference type="ARBA" id="ARBA00022630"/>
    </source>
</evidence>
<dbReference type="NCBIfam" id="NF004685">
    <property type="entry name" value="PRK06029.1"/>
    <property type="match status" value="1"/>
</dbReference>
<feature type="domain" description="Flavoprotein" evidence="6">
    <location>
        <begin position="18"/>
        <end position="201"/>
    </location>
</feature>
<accession>A0ABV1N8R3</accession>
<feature type="binding site" evidence="5">
    <location>
        <position position="196"/>
    </location>
    <ligand>
        <name>dimethylallyl phosphate</name>
        <dbReference type="ChEBI" id="CHEBI:88052"/>
    </ligand>
</feature>
<protein>
    <recommendedName>
        <fullName evidence="5">Flavin prenyltransferase UbiX</fullName>
        <ecNumber evidence="5">2.5.1.129</ecNumber>
    </recommendedName>
</protein>
<dbReference type="GO" id="GO:0106141">
    <property type="term" value="F:flavin prenyltransferase activity"/>
    <property type="evidence" value="ECO:0007669"/>
    <property type="project" value="UniProtKB-EC"/>
</dbReference>
<dbReference type="SUPFAM" id="SSF52507">
    <property type="entry name" value="Homo-oligomeric flavin-containing Cys decarboxylases, HFCD"/>
    <property type="match status" value="1"/>
</dbReference>
<keyword evidence="4 5" id="KW-0808">Transferase</keyword>
<feature type="binding site" evidence="5">
    <location>
        <position position="180"/>
    </location>
    <ligand>
        <name>dimethylallyl phosphate</name>
        <dbReference type="ChEBI" id="CHEBI:88052"/>
    </ligand>
</feature>
<comment type="function">
    <text evidence="5">Flavin prenyltransferase that catalyzes the synthesis of the prenylated FMN cofactor (prenyl-FMN) for 4-hydroxy-3-polyprenylbenzoic acid decarboxylase UbiD. The prenyltransferase is metal-independent and links a dimethylallyl moiety from dimethylallyl monophosphate (DMAP) to the flavin N5 and C6 atoms of FMN.</text>
</comment>
<feature type="binding site" evidence="5">
    <location>
        <begin position="24"/>
        <end position="26"/>
    </location>
    <ligand>
        <name>FMN</name>
        <dbReference type="ChEBI" id="CHEBI:58210"/>
    </ligand>
</feature>
<sequence length="213" mass="23186">MPIEPLERSEATELREPVTVALTGASGAQYGLRLIEALVAAEHRVWVMISKAAHLVIATETDEELPARPERLAEALTERTGAAPGQIRCFGREDWMAPVASGSGAPSAMVICPCSTGTLSSVATGASNNLIERAADVALKERRRLILVPRETPFSAIHLEHMLSLTRMGAVILPAAPGFYHQPQRIEDLVDFIVARILNQLGIEHRLMPRWGE</sequence>
<dbReference type="NCBIfam" id="TIGR00421">
    <property type="entry name" value="ubiX_pad"/>
    <property type="match status" value="1"/>
</dbReference>
<evidence type="ECO:0000256" key="3">
    <source>
        <dbReference type="ARBA" id="ARBA00022643"/>
    </source>
</evidence>
<dbReference type="Gene3D" id="3.40.50.1950">
    <property type="entry name" value="Flavin prenyltransferase-like"/>
    <property type="match status" value="1"/>
</dbReference>
<keyword evidence="8" id="KW-1185">Reference proteome</keyword>
<feature type="binding site" evidence="5">
    <location>
        <position position="150"/>
    </location>
    <ligand>
        <name>FMN</name>
        <dbReference type="ChEBI" id="CHEBI:58210"/>
    </ligand>
</feature>
<comment type="similarity">
    <text evidence="5">Belongs to the UbiX/PAD1 family.</text>
</comment>
<organism evidence="7 8">
    <name type="scientific">Halomonas pelophila</name>
    <dbReference type="NCBI Taxonomy" id="3151122"/>
    <lineage>
        <taxon>Bacteria</taxon>
        <taxon>Pseudomonadati</taxon>
        <taxon>Pseudomonadota</taxon>
        <taxon>Gammaproteobacteria</taxon>
        <taxon>Oceanospirillales</taxon>
        <taxon>Halomonadaceae</taxon>
        <taxon>Halomonas</taxon>
    </lineage>
</organism>
<name>A0ABV1N8R3_9GAMM</name>
<dbReference type="Pfam" id="PF02441">
    <property type="entry name" value="Flavoprotein"/>
    <property type="match status" value="1"/>
</dbReference>
<dbReference type="HAMAP" id="MF_01984">
    <property type="entry name" value="ubiX_pad"/>
    <property type="match status" value="1"/>
</dbReference>